<keyword evidence="11" id="KW-0067">ATP-binding</keyword>
<name>A0AAJ7WX20_PETMA</name>
<dbReference type="InterPro" id="IPR000719">
    <property type="entry name" value="Prot_kinase_dom"/>
</dbReference>
<comment type="similarity">
    <text evidence="3">Belongs to the protein kinase superfamily. STE Ser/Thr protein kinase family. MAP kinase kinase kinase subfamily.</text>
</comment>
<dbReference type="RefSeq" id="XP_032812978.1">
    <property type="nucleotide sequence ID" value="XM_032957087.1"/>
</dbReference>
<sequence>MIYCPTAIMAMQQDETLSRVVLLPPEPAVGTELPEPSAIRESAIGGDAESTEPPLSTEQPCVEKPRRHSNDEESEQSDHLDEFCFDFQPMRKRHTRSKKGRYFQQSRFSSTELRPLRRELIRSDAVEDSEHSKRFQEFCTKIARRRSYEGSGGGGDSKDSQEDELLSDLRTYGGPRMRRSMTGGAEQGLISDLERWKAAGSSGDTDQRKWRLESRSDSCSSGKERVRSSASGESDHSLLLHDTRKERHRSSASGESSEHEIFHECHSDVFRSRSSIIKYLEEIDDCSDRHSEASNPKEEPDLGDPCKEASDLHHHLHQHHHHHRRSPQPILPCSTLDTQTEEAAAVPTTDHALLPAIVEDDCMQITHKLLHPYEDVREGEDDDDDDDDDYYKAVGTAGGCSGGGGGEATASGDAGDEDDDDDEDDNDGKEVLPGPVRQEPRRAGVGATAGGAAGAGVRIRMLQNRSTGGGILDGLFGCLRPVWHIFGRNYTAEPKVQQQGKDSWEVPFEEISELQWLGSGAQGAVFLGKFRGEHVAVKKVREQKETDIKHLHKLRHPNIITFKGVCTHAPCYCIIMEYCAQGQLYEVLRAGRRISPELLVGWTRGIARGMSYLHLHKIIHRDLKSPNVLITHDDEVKISDFGTSKEMREKSTRMSFAGTVAWMAPEVIRNEPVSEKVDIWSFGVVLWELLTGEIPYRDVDSSAIIWGVGSNSLHLPIPASCPEGFKILLTQCWNSKPRNRPSFRQILLHLEIAAADVLSTPLETFFHSQAEWREEVRSQFEKIRTEGASIHRLDEELISRRRQELRHALDIREHYEQKLERANGLYAELSTLMLQLETREKELNSNNFYNKKSKATERKEQAMAKVYSRISKQHKDHPVAHSSTRKKGRLHFRRTDVLGSEGMSRSLDSVSPQGKARSPRSHVGKLRQQLVAAHSLQGSGHLDAKAALLQRPATDGDATTTDPQHSSMPCLGPNAETQSCPDIRNSDRLSGSSQDPVSSVAVTEGSSLRLEEQAAGGDGGVGGGDGESAGDGASSSVVTGGCRTCPGQLSKSSRHEGRINTKGTGETTDEEGEVESEADFLHKTRSLLGASSSASDSHSSASEEERERSSEHSLGAATDVESDLPASALTSSTELSGGGGSFVGGGAGGSGGVGSASGGRGHSAVGRTAGGTAAKLTTASVCRGFVDLDVD</sequence>
<feature type="compositionally biased region" description="Low complexity" evidence="16">
    <location>
        <begin position="1030"/>
        <end position="1041"/>
    </location>
</feature>
<evidence type="ECO:0000256" key="10">
    <source>
        <dbReference type="ARBA" id="ARBA00022777"/>
    </source>
</evidence>
<dbReference type="Gene3D" id="3.30.200.20">
    <property type="entry name" value="Phosphorylase Kinase, domain 1"/>
    <property type="match status" value="1"/>
</dbReference>
<dbReference type="EC" id="2.7.11.25" evidence="4"/>
<evidence type="ECO:0000256" key="6">
    <source>
        <dbReference type="ARBA" id="ARBA00022527"/>
    </source>
</evidence>
<dbReference type="Gene3D" id="1.10.510.10">
    <property type="entry name" value="Transferase(Phosphotransferase) domain 1"/>
    <property type="match status" value="1"/>
</dbReference>
<feature type="region of interest" description="Disordered" evidence="16">
    <location>
        <begin position="870"/>
        <end position="925"/>
    </location>
</feature>
<dbReference type="Proteomes" id="UP001318040">
    <property type="component" value="Chromosome 19"/>
</dbReference>
<reference evidence="19 20" key="1">
    <citation type="submission" date="2025-04" db="UniProtKB">
        <authorList>
            <consortium name="RefSeq"/>
        </authorList>
    </citation>
    <scope>IDENTIFICATION</scope>
    <source>
        <tissue evidence="19 20">Sperm</tissue>
    </source>
</reference>
<organism evidence="18 19">
    <name type="scientific">Petromyzon marinus</name>
    <name type="common">Sea lamprey</name>
    <dbReference type="NCBI Taxonomy" id="7757"/>
    <lineage>
        <taxon>Eukaryota</taxon>
        <taxon>Metazoa</taxon>
        <taxon>Chordata</taxon>
        <taxon>Craniata</taxon>
        <taxon>Vertebrata</taxon>
        <taxon>Cyclostomata</taxon>
        <taxon>Hyperoartia</taxon>
        <taxon>Petromyzontiformes</taxon>
        <taxon>Petromyzontidae</taxon>
        <taxon>Petromyzon</taxon>
    </lineage>
</organism>
<keyword evidence="5" id="KW-0963">Cytoplasm</keyword>
<feature type="compositionally biased region" description="Basic and acidic residues" evidence="16">
    <location>
        <begin position="286"/>
        <end position="313"/>
    </location>
</feature>
<dbReference type="FunFam" id="1.10.510.10:FF:000087">
    <property type="entry name" value="Mitogen-activated protein kinase kinase kinase 12"/>
    <property type="match status" value="1"/>
</dbReference>
<dbReference type="GO" id="GO:0004709">
    <property type="term" value="F:MAP kinase kinase kinase activity"/>
    <property type="evidence" value="ECO:0007669"/>
    <property type="project" value="UniProtKB-EC"/>
</dbReference>
<feature type="compositionally biased region" description="Polar residues" evidence="16">
    <location>
        <begin position="988"/>
        <end position="1006"/>
    </location>
</feature>
<comment type="catalytic activity">
    <reaction evidence="14">
        <text>L-seryl-[protein] + ATP = O-phospho-L-seryl-[protein] + ADP + H(+)</text>
        <dbReference type="Rhea" id="RHEA:17989"/>
        <dbReference type="Rhea" id="RHEA-COMP:9863"/>
        <dbReference type="Rhea" id="RHEA-COMP:11604"/>
        <dbReference type="ChEBI" id="CHEBI:15378"/>
        <dbReference type="ChEBI" id="CHEBI:29999"/>
        <dbReference type="ChEBI" id="CHEBI:30616"/>
        <dbReference type="ChEBI" id="CHEBI:83421"/>
        <dbReference type="ChEBI" id="CHEBI:456216"/>
        <dbReference type="EC" id="2.7.11.25"/>
    </reaction>
</comment>
<dbReference type="GO" id="GO:0005524">
    <property type="term" value="F:ATP binding"/>
    <property type="evidence" value="ECO:0007669"/>
    <property type="project" value="UniProtKB-KW"/>
</dbReference>
<evidence type="ECO:0000256" key="3">
    <source>
        <dbReference type="ARBA" id="ARBA00006529"/>
    </source>
</evidence>
<dbReference type="PROSITE" id="PS50011">
    <property type="entry name" value="PROTEIN_KINASE_DOM"/>
    <property type="match status" value="1"/>
</dbReference>
<dbReference type="InterPro" id="IPR051681">
    <property type="entry name" value="Ser/Thr_Kinases-Pseudokinases"/>
</dbReference>
<keyword evidence="8" id="KW-0677">Repeat</keyword>
<keyword evidence="7" id="KW-0808">Transferase</keyword>
<feature type="compositionally biased region" description="Gly residues" evidence="16">
    <location>
        <begin position="396"/>
        <end position="407"/>
    </location>
</feature>
<evidence type="ECO:0000313" key="19">
    <source>
        <dbReference type="RefSeq" id="XP_032812977.1"/>
    </source>
</evidence>
<keyword evidence="18" id="KW-1185">Reference proteome</keyword>
<evidence type="ECO:0000256" key="8">
    <source>
        <dbReference type="ARBA" id="ARBA00022737"/>
    </source>
</evidence>
<feature type="compositionally biased region" description="Basic and acidic residues" evidence="16">
    <location>
        <begin position="1101"/>
        <end position="1111"/>
    </location>
</feature>
<feature type="compositionally biased region" description="Basic and acidic residues" evidence="16">
    <location>
        <begin position="61"/>
        <end position="82"/>
    </location>
</feature>
<dbReference type="GO" id="GO:0016020">
    <property type="term" value="C:membrane"/>
    <property type="evidence" value="ECO:0007669"/>
    <property type="project" value="UniProtKB-SubCell"/>
</dbReference>
<dbReference type="InterPro" id="IPR011009">
    <property type="entry name" value="Kinase-like_dom_sf"/>
</dbReference>
<evidence type="ECO:0000256" key="7">
    <source>
        <dbReference type="ARBA" id="ARBA00022679"/>
    </source>
</evidence>
<dbReference type="SMART" id="SM00220">
    <property type="entry name" value="S_TKc"/>
    <property type="match status" value="1"/>
</dbReference>
<dbReference type="PRINTS" id="PR00109">
    <property type="entry name" value="TYRKINASE"/>
</dbReference>
<dbReference type="AlphaFoldDB" id="A0AAJ7WX20"/>
<keyword evidence="9" id="KW-0547">Nucleotide-binding</keyword>
<evidence type="ECO:0000313" key="20">
    <source>
        <dbReference type="RefSeq" id="XP_032812978.1"/>
    </source>
</evidence>
<evidence type="ECO:0000256" key="1">
    <source>
        <dbReference type="ARBA" id="ARBA00004370"/>
    </source>
</evidence>
<feature type="region of interest" description="Disordered" evidence="16">
    <location>
        <begin position="28"/>
        <end position="82"/>
    </location>
</feature>
<feature type="coiled-coil region" evidence="15">
    <location>
        <begin position="812"/>
        <end position="846"/>
    </location>
</feature>
<dbReference type="SUPFAM" id="SSF56112">
    <property type="entry name" value="Protein kinase-like (PK-like)"/>
    <property type="match status" value="1"/>
</dbReference>
<feature type="region of interest" description="Disordered" evidence="16">
    <location>
        <begin position="954"/>
        <end position="1123"/>
    </location>
</feature>
<dbReference type="InterPro" id="IPR001245">
    <property type="entry name" value="Ser-Thr/Tyr_kinase_cat_dom"/>
</dbReference>
<evidence type="ECO:0000256" key="4">
    <source>
        <dbReference type="ARBA" id="ARBA00012406"/>
    </source>
</evidence>
<evidence type="ECO:0000256" key="15">
    <source>
        <dbReference type="SAM" id="Coils"/>
    </source>
</evidence>
<evidence type="ECO:0000256" key="14">
    <source>
        <dbReference type="ARBA" id="ARBA00048329"/>
    </source>
</evidence>
<evidence type="ECO:0000256" key="11">
    <source>
        <dbReference type="ARBA" id="ARBA00022840"/>
    </source>
</evidence>
<evidence type="ECO:0000256" key="5">
    <source>
        <dbReference type="ARBA" id="ARBA00022490"/>
    </source>
</evidence>
<feature type="compositionally biased region" description="Acidic residues" evidence="16">
    <location>
        <begin position="414"/>
        <end position="427"/>
    </location>
</feature>
<feature type="compositionally biased region" description="Acidic residues" evidence="16">
    <location>
        <begin position="377"/>
        <end position="389"/>
    </location>
</feature>
<evidence type="ECO:0000256" key="9">
    <source>
        <dbReference type="ARBA" id="ARBA00022741"/>
    </source>
</evidence>
<comment type="catalytic activity">
    <reaction evidence="13">
        <text>L-threonyl-[protein] + ATP = O-phospho-L-threonyl-[protein] + ADP + H(+)</text>
        <dbReference type="Rhea" id="RHEA:46608"/>
        <dbReference type="Rhea" id="RHEA-COMP:11060"/>
        <dbReference type="Rhea" id="RHEA-COMP:11605"/>
        <dbReference type="ChEBI" id="CHEBI:15378"/>
        <dbReference type="ChEBI" id="CHEBI:30013"/>
        <dbReference type="ChEBI" id="CHEBI:30616"/>
        <dbReference type="ChEBI" id="CHEBI:61977"/>
        <dbReference type="ChEBI" id="CHEBI:456216"/>
        <dbReference type="EC" id="2.7.11.25"/>
    </reaction>
</comment>
<feature type="compositionally biased region" description="Low complexity" evidence="16">
    <location>
        <begin position="1086"/>
        <end position="1100"/>
    </location>
</feature>
<keyword evidence="15" id="KW-0175">Coiled coil</keyword>
<evidence type="ECO:0000256" key="2">
    <source>
        <dbReference type="ARBA" id="ARBA00004496"/>
    </source>
</evidence>
<feature type="region of interest" description="Disordered" evidence="16">
    <location>
        <begin position="198"/>
        <end position="261"/>
    </location>
</feature>
<keyword evidence="10 19" id="KW-0418">Kinase</keyword>
<keyword evidence="12" id="KW-0472">Membrane</keyword>
<accession>A0AAJ7WX20</accession>
<comment type="subcellular location">
    <subcellularLocation>
        <location evidence="2">Cytoplasm</location>
    </subcellularLocation>
    <subcellularLocation>
        <location evidence="1">Membrane</location>
    </subcellularLocation>
</comment>
<dbReference type="RefSeq" id="XP_032812977.1">
    <property type="nucleotide sequence ID" value="XM_032957086.1"/>
</dbReference>
<evidence type="ECO:0000256" key="12">
    <source>
        <dbReference type="ARBA" id="ARBA00023136"/>
    </source>
</evidence>
<feature type="compositionally biased region" description="Basic residues" evidence="16">
    <location>
        <begin position="883"/>
        <end position="892"/>
    </location>
</feature>
<feature type="compositionally biased region" description="Acidic residues" evidence="16">
    <location>
        <begin position="1067"/>
        <end position="1078"/>
    </location>
</feature>
<feature type="domain" description="Protein kinase" evidence="17">
    <location>
        <begin position="511"/>
        <end position="752"/>
    </location>
</feature>
<dbReference type="CDD" id="cd14059">
    <property type="entry name" value="STKc_MAP3K12_13"/>
    <property type="match status" value="1"/>
</dbReference>
<dbReference type="Pfam" id="PF07714">
    <property type="entry name" value="PK_Tyr_Ser-Thr"/>
    <property type="match status" value="1"/>
</dbReference>
<dbReference type="KEGG" id="pmrn:116943840"/>
<evidence type="ECO:0000313" key="18">
    <source>
        <dbReference type="Proteomes" id="UP001318040"/>
    </source>
</evidence>
<feature type="compositionally biased region" description="Basic residues" evidence="16">
    <location>
        <begin position="314"/>
        <end position="326"/>
    </location>
</feature>
<gene>
    <name evidence="19 20" type="primary">MAP3K13</name>
</gene>
<evidence type="ECO:0000256" key="16">
    <source>
        <dbReference type="SAM" id="MobiDB-lite"/>
    </source>
</evidence>
<feature type="compositionally biased region" description="Gly residues" evidence="16">
    <location>
        <begin position="1016"/>
        <end position="1029"/>
    </location>
</feature>
<dbReference type="PANTHER" id="PTHR44329">
    <property type="entry name" value="SERINE/THREONINE-PROTEIN KINASE TNNI3K-RELATED"/>
    <property type="match status" value="1"/>
</dbReference>
<feature type="region of interest" description="Disordered" evidence="16">
    <location>
        <begin position="1151"/>
        <end position="1173"/>
    </location>
</feature>
<feature type="region of interest" description="Disordered" evidence="16">
    <location>
        <begin position="286"/>
        <end position="333"/>
    </location>
</feature>
<dbReference type="FunFam" id="3.30.200.20:FF:000095">
    <property type="entry name" value="Mitogen-activated protein kinase kinase kinase 12"/>
    <property type="match status" value="1"/>
</dbReference>
<evidence type="ECO:0000259" key="17">
    <source>
        <dbReference type="PROSITE" id="PS50011"/>
    </source>
</evidence>
<dbReference type="GO" id="GO:0005737">
    <property type="term" value="C:cytoplasm"/>
    <property type="evidence" value="ECO:0007669"/>
    <property type="project" value="UniProtKB-SubCell"/>
</dbReference>
<feature type="region of interest" description="Disordered" evidence="16">
    <location>
        <begin position="374"/>
        <end position="450"/>
    </location>
</feature>
<proteinExistence type="inferred from homology"/>
<dbReference type="PANTHER" id="PTHR44329:SF304">
    <property type="entry name" value="MITOGEN-ACTIVATED PROTEIN KINASE KINASE KINASE 13-LIKE ISOFORM X1"/>
    <property type="match status" value="1"/>
</dbReference>
<keyword evidence="6" id="KW-0723">Serine/threonine-protein kinase</keyword>
<protein>
    <recommendedName>
        <fullName evidence="4">mitogen-activated protein kinase kinase kinase</fullName>
        <ecNumber evidence="4">2.7.11.25</ecNumber>
    </recommendedName>
</protein>
<feature type="compositionally biased region" description="Low complexity" evidence="16">
    <location>
        <begin position="1162"/>
        <end position="1173"/>
    </location>
</feature>
<feature type="compositionally biased region" description="Gly residues" evidence="16">
    <location>
        <begin position="1151"/>
        <end position="1161"/>
    </location>
</feature>
<evidence type="ECO:0000256" key="13">
    <source>
        <dbReference type="ARBA" id="ARBA00047559"/>
    </source>
</evidence>
<dbReference type="PROSITE" id="PS00108">
    <property type="entry name" value="PROTEIN_KINASE_ST"/>
    <property type="match status" value="1"/>
</dbReference>
<feature type="compositionally biased region" description="Basic and acidic residues" evidence="16">
    <location>
        <begin position="205"/>
        <end position="245"/>
    </location>
</feature>
<dbReference type="InterPro" id="IPR008271">
    <property type="entry name" value="Ser/Thr_kinase_AS"/>
</dbReference>